<feature type="domain" description="GEVED" evidence="3">
    <location>
        <begin position="502"/>
        <end position="569"/>
    </location>
</feature>
<comment type="caution">
    <text evidence="4">The sequence shown here is derived from an EMBL/GenBank/DDBJ whole genome shotgun (WGS) entry which is preliminary data.</text>
</comment>
<dbReference type="Proteomes" id="UP001185092">
    <property type="component" value="Unassembled WGS sequence"/>
</dbReference>
<protein>
    <submittedName>
        <fullName evidence="4">Uncharacterized protein</fullName>
    </submittedName>
</protein>
<dbReference type="Pfam" id="PF20009">
    <property type="entry name" value="GEVED"/>
    <property type="match status" value="1"/>
</dbReference>
<dbReference type="Pfam" id="PF13582">
    <property type="entry name" value="Reprolysin_3"/>
    <property type="match status" value="1"/>
</dbReference>
<evidence type="ECO:0000259" key="3">
    <source>
        <dbReference type="Pfam" id="PF20009"/>
    </source>
</evidence>
<dbReference type="RefSeq" id="WP_309938577.1">
    <property type="nucleotide sequence ID" value="NZ_AP025305.1"/>
</dbReference>
<dbReference type="InterPro" id="IPR024079">
    <property type="entry name" value="MetalloPept_cat_dom_sf"/>
</dbReference>
<dbReference type="Gene3D" id="2.60.40.10">
    <property type="entry name" value="Immunoglobulins"/>
    <property type="match status" value="1"/>
</dbReference>
<organism evidence="4 5">
    <name type="scientific">Aureibacter tunicatorum</name>
    <dbReference type="NCBI Taxonomy" id="866807"/>
    <lineage>
        <taxon>Bacteria</taxon>
        <taxon>Pseudomonadati</taxon>
        <taxon>Bacteroidota</taxon>
        <taxon>Cytophagia</taxon>
        <taxon>Cytophagales</taxon>
        <taxon>Persicobacteraceae</taxon>
        <taxon>Aureibacter</taxon>
    </lineage>
</organism>
<dbReference type="SUPFAM" id="SSF55486">
    <property type="entry name" value="Metalloproteases ('zincins'), catalytic domain"/>
    <property type="match status" value="1"/>
</dbReference>
<accession>A0AAE4BQF8</accession>
<gene>
    <name evidence="4" type="ORF">HNQ88_002101</name>
</gene>
<dbReference type="Gene3D" id="3.40.390.10">
    <property type="entry name" value="Collagenase (Catalytic Domain)"/>
    <property type="match status" value="1"/>
</dbReference>
<evidence type="ECO:0000256" key="1">
    <source>
        <dbReference type="SAM" id="SignalP"/>
    </source>
</evidence>
<dbReference type="Pfam" id="PF18962">
    <property type="entry name" value="Por_Secre_tail"/>
    <property type="match status" value="1"/>
</dbReference>
<keyword evidence="5" id="KW-1185">Reference proteome</keyword>
<feature type="chain" id="PRO_5042254053" evidence="1">
    <location>
        <begin position="21"/>
        <end position="2677"/>
    </location>
</feature>
<dbReference type="InterPro" id="IPR045474">
    <property type="entry name" value="GEVED"/>
</dbReference>
<dbReference type="NCBIfam" id="TIGR04183">
    <property type="entry name" value="Por_Secre_tail"/>
    <property type="match status" value="1"/>
</dbReference>
<keyword evidence="1" id="KW-0732">Signal</keyword>
<feature type="domain" description="Secretion system C-terminal sorting" evidence="2">
    <location>
        <begin position="2602"/>
        <end position="2668"/>
    </location>
</feature>
<feature type="signal peptide" evidence="1">
    <location>
        <begin position="1"/>
        <end position="20"/>
    </location>
</feature>
<evidence type="ECO:0000313" key="4">
    <source>
        <dbReference type="EMBL" id="MDR6239064.1"/>
    </source>
</evidence>
<evidence type="ECO:0000313" key="5">
    <source>
        <dbReference type="Proteomes" id="UP001185092"/>
    </source>
</evidence>
<reference evidence="4" key="1">
    <citation type="submission" date="2023-07" db="EMBL/GenBank/DDBJ databases">
        <title>Genomic Encyclopedia of Type Strains, Phase IV (KMG-IV): sequencing the most valuable type-strain genomes for metagenomic binning, comparative biology and taxonomic classification.</title>
        <authorList>
            <person name="Goeker M."/>
        </authorList>
    </citation>
    <scope>NUCLEOTIDE SEQUENCE</scope>
    <source>
        <strain evidence="4">DSM 26174</strain>
    </source>
</reference>
<dbReference type="InterPro" id="IPR026444">
    <property type="entry name" value="Secre_tail"/>
</dbReference>
<evidence type="ECO:0000259" key="2">
    <source>
        <dbReference type="Pfam" id="PF18962"/>
    </source>
</evidence>
<name>A0AAE4BQF8_9BACT</name>
<dbReference type="GO" id="GO:0008237">
    <property type="term" value="F:metallopeptidase activity"/>
    <property type="evidence" value="ECO:0007669"/>
    <property type="project" value="InterPro"/>
</dbReference>
<dbReference type="InterPro" id="IPR013783">
    <property type="entry name" value="Ig-like_fold"/>
</dbReference>
<sequence length="2677" mass="296331">MMKKYTLLILFFLIFVKSHAQYDEWKCGAPDHTHEQKQELLEQLERLRSSRVAIDVGEMTYIPIKPHIVRRDDGTGGLPMADVNSMVAWLNKYYKGSFMEFYITGEPNYIDRTQYYNFDQGEEPGLANNNDVRDAVNVYFVGTLFGGNGCSGTMGYAYMPFDAVGSTRILMRNCGVAVGTTMIHEVGHFFGLAHTFEGTGKAGMDWSYNPNAFTAENVARTGSQANCDVAGDGFCDTNADPGANFRNPNWNRQTCTYTGNSRDRHGVLYEPPIRNIMSYYSGCQDRFSAEQYRAMEDFLLVRKSHRSYSFSDPFDNVPVPQNIGGLAINGVVQIKWQDVADGTGTDIEGNPFVNETGYLIERSESPDDGFLCLGGGGVGPNVEQYTDMTAEKGKTYYYRVKPSNGNGSIYSDVVEVEVVDKCLPHFSENCDGGKIRGFTIARNDNKNEVLENLNSGCQSYRRDNSTNYNYQNFKSSVELAYLGIDLDYDYEILKDERLTYSTIWIDGNQNGTFEDNEKILDNATTSTGTFTVPRPAIEGEMVLRVVSSNSLINGPCEGYNSGEAEDYLVKVTSSGLPCAITKIESVAGSQTACVEQTNFYTQEVRVHYTDNPTEGKLVVNKQEFDITGSPQVVTLVNLPATGALVDVNAYFTKDVLFCNSTFEDVFQAPERCSTCEIVSVTVEEEITPFEECNPDNNIYSKELTITYTDEEVITGKLVVNDQKFDVTPSPMVVTLENLNSDGLPVDIEVYFEEKPGCAWVADELFVAPETCLACRVWDIALDEEGEVSACDPLTNRFYADIIVDYQKPPESGKLIVNGQRFDITESPQKLRITGLVADGMSIPFEAYFENDEECRRFVEIGQAPENCEPCEILSLTDGGIVSECVPATNTYKRKLVLNHKKAPEDGDILVEVSDVPGIFRFPVVRSTNNEFTSEQELILELPADLLQHEVTVSFEGDDECMAIFEELFISPEGCEPCEILSVTAVNQTECNPITNKYSQDLQIEYIHPPKTGQIEVNGKLFDVFFSPMTVRLDDLDADGEPVDVNVRFVEDGTDGPCTFFEQGLFSAPESCRPCEANNIEMVELSECNPENNTYSFAFDFEYVQPPKNSFIKVLGKGIDEEVEVTGSPQRIEIEGVEATGQTMGISVFFSENTECIIEREIFFRSPNPCVSCVIETVELGDQSSCDPFTNTFSQDIIVEYDNAPTEGYLIVNGEKHFIETSPQIVTLKGLPSDGELKDISVLFSEAEECVFEAEGFIKAPEPCHDCEIISVEAVEQSICDPTTNTYTQKLLVEYEGVEAGSIMIVNDQEFVIESSPQEITLSDLNSDGQAVHVDLKIDGTDCKYFKESLFIAPENCEPCDIFDITITGVGECDPETGTYDQEVFIHFDKHPAGGKLIVNEQEFEIGESPQKIVLSGLNSDGNPVDLIARFSENEECVKLVESAYVAPVDCGICEISQVEIGEQGICDPLTSTYSQEVYVVYEFAPNSGVLVVNEQEFEITGSPQKVILEALETNGASVDLNVYFSEKDDCEFNLEEAFESPSTCAPCMINDIKLVEQGSCDPETNTFEAMVEVSFENAPSHGSLFVNGQEFEIEESPQLVQLNGLEANGQPLDIDAMFTASPNCVYEASELIQAPAECSKCNILEATVIEVGECSPMSNGYGVSVKIAYEHAPDGAKLKVNDQLFELEESPMIVELTGLDADGKYHDLNIDFDNSEACSLIIEEAYKAPGNCEPCIINEVNVVENTACNPLTNQFNLYVSVSYDHAPETGELVVNGQSFEISKSPQVVMLEGLDSDGLAHDIEVEFSENQACSYLLEDAYVAPESCLICEISSLEVIEVGECNGANDEYSATLRVAHENADNAGVLIISGAEFHKELEVTASPMDIEINQLKADGKDVDVIAYFSENEECSIMKTKLFRAPESCEDCLISSVVLGDQSTCDPLTNKYSQTIYVEFENVGDTDILVVNGEEFELQTSPQKVVLENLEANGISKDLTVYVKDNEQCIFTREEFLESPEPCPPCEITSISLGEQEACNSETNTFKQELIIEFENAPSHGVLLVNDQEFVVEESPARVILDELESNGNSLDVKAKFYGSECEYEVDGLINSPEACLNCQITDVTFEELGTCKDGLFAQEIFVHYKHAPNDGYLIVNGDVYQATGSPQSILLENLNADGEPLAVEVRMDGIPECAYNNESLLIAPECEMPACEILNVEIKEQTSCMAGSNTYSQVLQVHYEHKSNTGELVINGQRFSVLESPQIVVLEELVADGGSVDLSVEFSDGNCQYEVLDAFNSPESCDACEIYAVEVVEPIANCDGLNESFDQKVLVYYENAPNTGSLVVNGQSYSIESSPQIVELKNLKSDGKFVSIDAYFSEKENCLFNENNLFRAPECTNSDCAIMGIDVVEVDACDPNTKEHAIVAIVEYDNAPEYGYLVVEGVSFEYDYRQNSQRIHLEGLFADGRTHQLQAYFSEKPSCVYEEEEAYQAPIPCEVEEEDKPLIKSITLGDKTDCADGYRKFYQDIDVAFEGLAGKEVVVNDQTFTLMSSPQTLKVKFIGIAGDELGVYAYLKEDPTVNFGLESIVVAPENCGSRLTSIDKVVDLKIYPQPADDQLIIDYPNASILKISVMSIDQQLVIQQEGMVRDNKYKLDVSELPSGIYLLQIIETKKNERSVIKFVVK</sequence>
<dbReference type="EMBL" id="JAVDQD010000002">
    <property type="protein sequence ID" value="MDR6239064.1"/>
    <property type="molecule type" value="Genomic_DNA"/>
</dbReference>
<proteinExistence type="predicted"/>